<accession>A0ABV7PC53</accession>
<gene>
    <name evidence="1" type="ORF">ACFOSH_42070</name>
</gene>
<evidence type="ECO:0000313" key="1">
    <source>
        <dbReference type="EMBL" id="MFC3456057.1"/>
    </source>
</evidence>
<dbReference type="Proteomes" id="UP001595645">
    <property type="component" value="Unassembled WGS sequence"/>
</dbReference>
<dbReference type="RefSeq" id="WP_378247068.1">
    <property type="nucleotide sequence ID" value="NZ_JBHRWK010000111.1"/>
</dbReference>
<proteinExistence type="predicted"/>
<evidence type="ECO:0000313" key="2">
    <source>
        <dbReference type="Proteomes" id="UP001595645"/>
    </source>
</evidence>
<name>A0ABV7PC53_9PSEU</name>
<dbReference type="EMBL" id="JBHRWK010000111">
    <property type="protein sequence ID" value="MFC3456057.1"/>
    <property type="molecule type" value="Genomic_DNA"/>
</dbReference>
<sequence length="49" mass="5221">MTVNEGVHFWLARLPLLDFDPLIDAVGFLWSGGWGEGEVADWAGSCGGA</sequence>
<keyword evidence="2" id="KW-1185">Reference proteome</keyword>
<comment type="caution">
    <text evidence="1">The sequence shown here is derived from an EMBL/GenBank/DDBJ whole genome shotgun (WGS) entry which is preliminary data.</text>
</comment>
<protein>
    <submittedName>
        <fullName evidence="1">Uncharacterized protein</fullName>
    </submittedName>
</protein>
<organism evidence="1 2">
    <name type="scientific">Amycolatopsis speibonae</name>
    <dbReference type="NCBI Taxonomy" id="1450224"/>
    <lineage>
        <taxon>Bacteria</taxon>
        <taxon>Bacillati</taxon>
        <taxon>Actinomycetota</taxon>
        <taxon>Actinomycetes</taxon>
        <taxon>Pseudonocardiales</taxon>
        <taxon>Pseudonocardiaceae</taxon>
        <taxon>Amycolatopsis</taxon>
    </lineage>
</organism>
<reference evidence="2" key="1">
    <citation type="journal article" date="2019" name="Int. J. Syst. Evol. Microbiol.">
        <title>The Global Catalogue of Microorganisms (GCM) 10K type strain sequencing project: providing services to taxonomists for standard genome sequencing and annotation.</title>
        <authorList>
            <consortium name="The Broad Institute Genomics Platform"/>
            <consortium name="The Broad Institute Genome Sequencing Center for Infectious Disease"/>
            <person name="Wu L."/>
            <person name="Ma J."/>
        </authorList>
    </citation>
    <scope>NUCLEOTIDE SEQUENCE [LARGE SCALE GENOMIC DNA]</scope>
    <source>
        <strain evidence="2">CGMCC 4.7676</strain>
    </source>
</reference>